<proteinExistence type="predicted"/>
<name>A0A6P4HU87_DROKI</name>
<feature type="chain" id="PRO_5028339845" evidence="2">
    <location>
        <begin position="24"/>
        <end position="143"/>
    </location>
</feature>
<protein>
    <submittedName>
        <fullName evidence="4">Uncharacterized protein</fullName>
    </submittedName>
</protein>
<feature type="signal peptide" evidence="2">
    <location>
        <begin position="1"/>
        <end position="23"/>
    </location>
</feature>
<feature type="compositionally biased region" description="Basic and acidic residues" evidence="1">
    <location>
        <begin position="131"/>
        <end position="143"/>
    </location>
</feature>
<dbReference type="Proteomes" id="UP001652661">
    <property type="component" value="Chromosome 2L"/>
</dbReference>
<feature type="region of interest" description="Disordered" evidence="1">
    <location>
        <begin position="109"/>
        <end position="143"/>
    </location>
</feature>
<reference evidence="3" key="1">
    <citation type="submission" date="2025-05" db="UniProtKB">
        <authorList>
            <consortium name="RefSeq"/>
        </authorList>
    </citation>
    <scope>NUCLEOTIDE SEQUENCE [LARGE SCALE GENOMIC DNA]</scope>
    <source>
        <strain evidence="3">14028-0561.14</strain>
    </source>
</reference>
<keyword evidence="2" id="KW-0732">Signal</keyword>
<evidence type="ECO:0000313" key="3">
    <source>
        <dbReference type="Proteomes" id="UP001652661"/>
    </source>
</evidence>
<evidence type="ECO:0000313" key="4">
    <source>
        <dbReference type="RefSeq" id="XP_017019205.1"/>
    </source>
</evidence>
<keyword evidence="3" id="KW-1185">Reference proteome</keyword>
<evidence type="ECO:0000256" key="1">
    <source>
        <dbReference type="SAM" id="MobiDB-lite"/>
    </source>
</evidence>
<gene>
    <name evidence="4" type="primary">LOC108072543</name>
</gene>
<dbReference type="RefSeq" id="XP_017019205.1">
    <property type="nucleotide sequence ID" value="XM_017163716.2"/>
</dbReference>
<sequence length="143" mass="16333">MYKFTNRLFVFALLLLALGGSLAQPASGRRNVVSDLLEVLYEDYNDNDFQREDVFYDQRQKGAENLQLSVDGVVIEMAPQMVSSWLYLMAEYHLRKMMLLTTPEPDINELFEDDPFTETAESAASESSTKLPEHANSDLESRQ</sequence>
<accession>A0A6P4HU87</accession>
<reference evidence="4" key="2">
    <citation type="submission" date="2025-08" db="UniProtKB">
        <authorList>
            <consortium name="RefSeq"/>
        </authorList>
    </citation>
    <scope>IDENTIFICATION</scope>
    <source>
        <strain evidence="4">14028-0561.14</strain>
        <tissue evidence="4">Whole fly</tissue>
    </source>
</reference>
<dbReference type="GeneID" id="108072543"/>
<dbReference type="OrthoDB" id="8192989at2759"/>
<evidence type="ECO:0000256" key="2">
    <source>
        <dbReference type="SAM" id="SignalP"/>
    </source>
</evidence>
<feature type="compositionally biased region" description="Low complexity" evidence="1">
    <location>
        <begin position="117"/>
        <end position="129"/>
    </location>
</feature>
<organism evidence="3 4">
    <name type="scientific">Drosophila kikkawai</name>
    <name type="common">Fruit fly</name>
    <dbReference type="NCBI Taxonomy" id="30033"/>
    <lineage>
        <taxon>Eukaryota</taxon>
        <taxon>Metazoa</taxon>
        <taxon>Ecdysozoa</taxon>
        <taxon>Arthropoda</taxon>
        <taxon>Hexapoda</taxon>
        <taxon>Insecta</taxon>
        <taxon>Pterygota</taxon>
        <taxon>Neoptera</taxon>
        <taxon>Endopterygota</taxon>
        <taxon>Diptera</taxon>
        <taxon>Brachycera</taxon>
        <taxon>Muscomorpha</taxon>
        <taxon>Ephydroidea</taxon>
        <taxon>Drosophilidae</taxon>
        <taxon>Drosophila</taxon>
        <taxon>Sophophora</taxon>
    </lineage>
</organism>
<dbReference type="AlphaFoldDB" id="A0A6P4HU87"/>